<keyword evidence="3" id="KW-0804">Transcription</keyword>
<comment type="caution">
    <text evidence="4">The sequence shown here is derived from an EMBL/GenBank/DDBJ whole genome shotgun (WGS) entry which is preliminary data.</text>
</comment>
<name>A0A9N8MQV0_9FLAO</name>
<evidence type="ECO:0000256" key="1">
    <source>
        <dbReference type="ARBA" id="ARBA00023015"/>
    </source>
</evidence>
<dbReference type="InterPro" id="IPR036388">
    <property type="entry name" value="WH-like_DNA-bd_sf"/>
</dbReference>
<keyword evidence="2" id="KW-0238">DNA-binding</keyword>
<proteinExistence type="predicted"/>
<keyword evidence="1" id="KW-0805">Transcription regulation</keyword>
<dbReference type="Proteomes" id="UP000662618">
    <property type="component" value="Unassembled WGS sequence"/>
</dbReference>
<dbReference type="PANTHER" id="PTHR38465">
    <property type="entry name" value="HTH-TYPE TRANSCRIPTIONAL REGULATOR MJ1563-RELATED"/>
    <property type="match status" value="1"/>
</dbReference>
<evidence type="ECO:0000256" key="3">
    <source>
        <dbReference type="ARBA" id="ARBA00023163"/>
    </source>
</evidence>
<dbReference type="Gene3D" id="1.10.10.10">
    <property type="entry name" value="Winged helix-like DNA-binding domain superfamily/Winged helix DNA-binding domain"/>
    <property type="match status" value="1"/>
</dbReference>
<reference evidence="4" key="1">
    <citation type="submission" date="2020-12" db="EMBL/GenBank/DDBJ databases">
        <authorList>
            <person name="Rodrigo-Torres L."/>
            <person name="Arahal R. D."/>
            <person name="Lucena T."/>
        </authorList>
    </citation>
    <scope>NUCLEOTIDE SEQUENCE</scope>
    <source>
        <strain evidence="4">CECT 9390</strain>
    </source>
</reference>
<evidence type="ECO:0000313" key="4">
    <source>
        <dbReference type="EMBL" id="CAD7815301.1"/>
    </source>
</evidence>
<dbReference type="GO" id="GO:0003677">
    <property type="term" value="F:DNA binding"/>
    <property type="evidence" value="ECO:0007669"/>
    <property type="project" value="UniProtKB-KW"/>
</dbReference>
<gene>
    <name evidence="4" type="ORF">CHRY9390_02950</name>
</gene>
<dbReference type="AlphaFoldDB" id="A0A9N8MQV0"/>
<dbReference type="PANTHER" id="PTHR38465:SF1">
    <property type="entry name" value="HTH-TYPE TRANSCRIPTIONAL REGULATOR MJ1563-RELATED"/>
    <property type="match status" value="1"/>
</dbReference>
<sequence>MMKKSIEIDEEIFQDAVKFCSTMFNLPPLASKIYSYLIFDFEKVGITFDEFVDVFAASKSSVSTNIKLLLNAQLIIDVNKIDERKRYFYTNSEYKKIRFEKIVQKMQDELDLIENLRKFRKMKKVDDKDFEDKMEVYKSLLKKNIVNIQESLNKL</sequence>
<evidence type="ECO:0000313" key="5">
    <source>
        <dbReference type="Proteomes" id="UP000662618"/>
    </source>
</evidence>
<dbReference type="InterPro" id="IPR052362">
    <property type="entry name" value="HTH-GbsR_regulator"/>
</dbReference>
<evidence type="ECO:0000256" key="2">
    <source>
        <dbReference type="ARBA" id="ARBA00023125"/>
    </source>
</evidence>
<organism evidence="4 5">
    <name type="scientific">Chryseobacterium aquaeductus</name>
    <dbReference type="NCBI Taxonomy" id="2675056"/>
    <lineage>
        <taxon>Bacteria</taxon>
        <taxon>Pseudomonadati</taxon>
        <taxon>Bacteroidota</taxon>
        <taxon>Flavobacteriia</taxon>
        <taxon>Flavobacteriales</taxon>
        <taxon>Weeksellaceae</taxon>
        <taxon>Chryseobacterium group</taxon>
        <taxon>Chryseobacterium</taxon>
    </lineage>
</organism>
<protein>
    <recommendedName>
        <fullName evidence="6">Transcriptional regulator</fullName>
    </recommendedName>
</protein>
<evidence type="ECO:0008006" key="6">
    <source>
        <dbReference type="Google" id="ProtNLM"/>
    </source>
</evidence>
<dbReference type="InterPro" id="IPR036390">
    <property type="entry name" value="WH_DNA-bd_sf"/>
</dbReference>
<dbReference type="SUPFAM" id="SSF46785">
    <property type="entry name" value="Winged helix' DNA-binding domain"/>
    <property type="match status" value="1"/>
</dbReference>
<dbReference type="EMBL" id="CAJIMS010000001">
    <property type="protein sequence ID" value="CAD7815301.1"/>
    <property type="molecule type" value="Genomic_DNA"/>
</dbReference>
<keyword evidence="5" id="KW-1185">Reference proteome</keyword>
<accession>A0A9N8MQV0</accession>